<evidence type="ECO:0000256" key="12">
    <source>
        <dbReference type="ARBA" id="ARBA00078216"/>
    </source>
</evidence>
<feature type="binding site" evidence="16">
    <location>
        <begin position="176"/>
        <end position="180"/>
    </location>
    <ligand>
        <name>pyridoxal 5'-phosphate</name>
        <dbReference type="ChEBI" id="CHEBI:597326"/>
    </ligand>
</feature>
<organism evidence="19 20">
    <name type="scientific">Slackia piriformis YIT 12062</name>
    <dbReference type="NCBI Taxonomy" id="742818"/>
    <lineage>
        <taxon>Bacteria</taxon>
        <taxon>Bacillati</taxon>
        <taxon>Actinomycetota</taxon>
        <taxon>Coriobacteriia</taxon>
        <taxon>Eggerthellales</taxon>
        <taxon>Eggerthellaceae</taxon>
        <taxon>Slackia</taxon>
    </lineage>
</organism>
<dbReference type="SUPFAM" id="SSF53686">
    <property type="entry name" value="Tryptophan synthase beta subunit-like PLP-dependent enzymes"/>
    <property type="match status" value="1"/>
</dbReference>
<reference evidence="19 20" key="1">
    <citation type="submission" date="2012-08" db="EMBL/GenBank/DDBJ databases">
        <title>The Genome Sequence of Slackia piriformis YIT 12062.</title>
        <authorList>
            <consortium name="The Broad Institute Genome Sequencing Platform"/>
            <person name="Earl A."/>
            <person name="Ward D."/>
            <person name="Feldgarden M."/>
            <person name="Gevers D."/>
            <person name="Morotomi M."/>
            <person name="Walker B."/>
            <person name="Young S.K."/>
            <person name="Zeng Q."/>
            <person name="Gargeya S."/>
            <person name="Fitzgerald M."/>
            <person name="Haas B."/>
            <person name="Abouelleil A."/>
            <person name="Alvarado L."/>
            <person name="Arachchi H.M."/>
            <person name="Berlin A.M."/>
            <person name="Chapman S.B."/>
            <person name="Goldberg J."/>
            <person name="Griggs A."/>
            <person name="Gujja S."/>
            <person name="Hansen M."/>
            <person name="Howarth C."/>
            <person name="Imamovic A."/>
            <person name="Larimer J."/>
            <person name="McCowen C."/>
            <person name="Montmayeur A."/>
            <person name="Murphy C."/>
            <person name="Neiman D."/>
            <person name="Pearson M."/>
            <person name="Priest M."/>
            <person name="Roberts A."/>
            <person name="Saif S."/>
            <person name="Shea T."/>
            <person name="Sisk P."/>
            <person name="Sykes S."/>
            <person name="Wortman J."/>
            <person name="Nusbaum C."/>
            <person name="Birren B."/>
        </authorList>
    </citation>
    <scope>NUCLEOTIDE SEQUENCE [LARGE SCALE GENOMIC DNA]</scope>
    <source>
        <strain evidence="19 20">YIT 12062</strain>
    </source>
</reference>
<dbReference type="FunCoup" id="K0ZBB1">
    <property type="interactions" value="152"/>
</dbReference>
<feature type="modified residue" description="N6-(pyridoxal phosphate)lysine" evidence="17">
    <location>
        <position position="42"/>
    </location>
</feature>
<comment type="caution">
    <text evidence="19">The sequence shown here is derived from an EMBL/GenBank/DDBJ whole genome shotgun (WGS) entry which is preliminary data.</text>
</comment>
<comment type="similarity">
    <text evidence="3">Belongs to the cysteine synthase/cystathionine beta-synthase family.</text>
</comment>
<dbReference type="NCBIfam" id="TIGR01136">
    <property type="entry name" value="cysKM"/>
    <property type="match status" value="1"/>
</dbReference>
<gene>
    <name evidence="19" type="ORF">HMPREF9451_00324</name>
</gene>
<protein>
    <recommendedName>
        <fullName evidence="5">O-acetylserine sulfhydrylase</fullName>
        <ecNumber evidence="4">2.5.1.47</ecNumber>
    </recommendedName>
    <alternativeName>
        <fullName evidence="15">Cysteine synthase A</fullName>
    </alternativeName>
    <alternativeName>
        <fullName evidence="13">O-acetylserine (thiol)-lyase A</fullName>
    </alternativeName>
    <alternativeName>
        <fullName evidence="12">O-acetylserine-specific cysteine synthase</fullName>
    </alternativeName>
    <alternativeName>
        <fullName evidence="14">Sulfide-dependent cysteine synthase</fullName>
    </alternativeName>
</protein>
<dbReference type="InterPro" id="IPR005859">
    <property type="entry name" value="CysK"/>
</dbReference>
<name>K0ZBB1_9ACTN</name>
<dbReference type="Proteomes" id="UP000006069">
    <property type="component" value="Unassembled WGS sequence"/>
</dbReference>
<dbReference type="RefSeq" id="WP_009138560.1">
    <property type="nucleotide sequence ID" value="NZ_JH815198.1"/>
</dbReference>
<evidence type="ECO:0000256" key="17">
    <source>
        <dbReference type="PIRSR" id="PIRSR605856-51"/>
    </source>
</evidence>
<evidence type="ECO:0000256" key="3">
    <source>
        <dbReference type="ARBA" id="ARBA00007103"/>
    </source>
</evidence>
<evidence type="ECO:0000256" key="9">
    <source>
        <dbReference type="ARBA" id="ARBA00023192"/>
    </source>
</evidence>
<evidence type="ECO:0000256" key="15">
    <source>
        <dbReference type="ARBA" id="ARBA00079479"/>
    </source>
</evidence>
<evidence type="ECO:0000256" key="16">
    <source>
        <dbReference type="PIRSR" id="PIRSR605856-50"/>
    </source>
</evidence>
<keyword evidence="6" id="KW-0028">Amino-acid biosynthesis</keyword>
<comment type="cofactor">
    <cofactor evidence="1 16">
        <name>pyridoxal 5'-phosphate</name>
        <dbReference type="ChEBI" id="CHEBI:597326"/>
    </cofactor>
</comment>
<feature type="domain" description="Tryptophan synthase beta chain-like PALP" evidence="18">
    <location>
        <begin position="6"/>
        <end position="291"/>
    </location>
</feature>
<keyword evidence="8 16" id="KW-0663">Pyridoxal phosphate</keyword>
<comment type="pathway">
    <text evidence="2">Amino-acid biosynthesis; L-cysteine biosynthesis; L-cysteine from L-serine: step 2/2.</text>
</comment>
<evidence type="ECO:0000256" key="7">
    <source>
        <dbReference type="ARBA" id="ARBA00022679"/>
    </source>
</evidence>
<accession>K0ZBB1</accession>
<dbReference type="AlphaFoldDB" id="K0ZBB1"/>
<dbReference type="EMBL" id="ADMD01000001">
    <property type="protein sequence ID" value="EJZ84720.1"/>
    <property type="molecule type" value="Genomic_DNA"/>
</dbReference>
<dbReference type="InterPro" id="IPR005856">
    <property type="entry name" value="Cys_synth"/>
</dbReference>
<evidence type="ECO:0000259" key="18">
    <source>
        <dbReference type="Pfam" id="PF00291"/>
    </source>
</evidence>
<dbReference type="FunFam" id="3.40.50.1100:FF:000067">
    <property type="entry name" value="Cysteine synthase"/>
    <property type="match status" value="1"/>
</dbReference>
<evidence type="ECO:0000313" key="19">
    <source>
        <dbReference type="EMBL" id="EJZ84720.1"/>
    </source>
</evidence>
<evidence type="ECO:0000256" key="11">
    <source>
        <dbReference type="ARBA" id="ARBA00053442"/>
    </source>
</evidence>
<feature type="binding site" evidence="16">
    <location>
        <position position="263"/>
    </location>
    <ligand>
        <name>pyridoxal 5'-phosphate</name>
        <dbReference type="ChEBI" id="CHEBI:597326"/>
    </ligand>
</feature>
<evidence type="ECO:0000256" key="13">
    <source>
        <dbReference type="ARBA" id="ARBA00078256"/>
    </source>
</evidence>
<dbReference type="PANTHER" id="PTHR10314">
    <property type="entry name" value="CYSTATHIONINE BETA-SYNTHASE"/>
    <property type="match status" value="1"/>
</dbReference>
<evidence type="ECO:0000256" key="2">
    <source>
        <dbReference type="ARBA" id="ARBA00004962"/>
    </source>
</evidence>
<evidence type="ECO:0000256" key="14">
    <source>
        <dbReference type="ARBA" id="ARBA00079090"/>
    </source>
</evidence>
<dbReference type="PATRIC" id="fig|742818.3.peg.363"/>
<dbReference type="GO" id="GO:0006535">
    <property type="term" value="P:cysteine biosynthetic process from serine"/>
    <property type="evidence" value="ECO:0007669"/>
    <property type="project" value="InterPro"/>
</dbReference>
<evidence type="ECO:0000256" key="5">
    <source>
        <dbReference type="ARBA" id="ARBA00016728"/>
    </source>
</evidence>
<evidence type="ECO:0000256" key="4">
    <source>
        <dbReference type="ARBA" id="ARBA00012681"/>
    </source>
</evidence>
<dbReference type="Pfam" id="PF00291">
    <property type="entry name" value="PALP"/>
    <property type="match status" value="1"/>
</dbReference>
<dbReference type="InParanoid" id="K0ZBB1"/>
<proteinExistence type="inferred from homology"/>
<sequence length="305" mass="32138">MIYSSIDQLVGNTPLLDVTNAFGTKGRILAKVEYFNPIGSVKDRIAVAMLNDAEEKCLVRPGATIVEPTSGNTGIALAAFAAARGYRMILTMPETMSIERRKLAQAYGATIVLTPGADGMKGAIAKAHQIAEETPGSFIPSQFTNPANPAVHERTTGPEIWRDTEGKVDALVAGVGTGGTLSGTGRFLRKQNPDVRIVAVEPAASPVLSRGESGPHKIQGIGAGFVPDTLDTELFDEVIAVENDDAFAYSRKVSALGLLVGISSGAALKAASELASRPEFEGKNIVVVLPDTGERYLSTPLFDQQ</sequence>
<dbReference type="HOGENOM" id="CLU_021018_1_0_11"/>
<evidence type="ECO:0000256" key="8">
    <source>
        <dbReference type="ARBA" id="ARBA00022898"/>
    </source>
</evidence>
<dbReference type="InterPro" id="IPR036052">
    <property type="entry name" value="TrpB-like_PALP_sf"/>
</dbReference>
<dbReference type="InterPro" id="IPR050214">
    <property type="entry name" value="Cys_Synth/Cystath_Beta-Synth"/>
</dbReference>
<dbReference type="GO" id="GO:0004124">
    <property type="term" value="F:cysteine synthase activity"/>
    <property type="evidence" value="ECO:0007669"/>
    <property type="project" value="UniProtKB-EC"/>
</dbReference>
<dbReference type="EC" id="2.5.1.47" evidence="4"/>
<feature type="binding site" evidence="16">
    <location>
        <position position="72"/>
    </location>
    <ligand>
        <name>pyridoxal 5'-phosphate</name>
        <dbReference type="ChEBI" id="CHEBI:597326"/>
    </ligand>
</feature>
<comment type="function">
    <text evidence="11">Catalyzes the conversion of O-acetylserine (OAS) to cysteine through the elimination of acetate and addition of hydrogen sulfide.</text>
</comment>
<dbReference type="NCBIfam" id="TIGR01139">
    <property type="entry name" value="cysK"/>
    <property type="match status" value="1"/>
</dbReference>
<keyword evidence="7" id="KW-0808">Transferase</keyword>
<dbReference type="InterPro" id="IPR001926">
    <property type="entry name" value="TrpB-like_PALP"/>
</dbReference>
<dbReference type="GO" id="GO:0005737">
    <property type="term" value="C:cytoplasm"/>
    <property type="evidence" value="ECO:0007669"/>
    <property type="project" value="UniProtKB-ARBA"/>
</dbReference>
<comment type="catalytic activity">
    <reaction evidence="10">
        <text>O-acetyl-L-serine + hydrogen sulfide = L-cysteine + acetate</text>
        <dbReference type="Rhea" id="RHEA:14829"/>
        <dbReference type="ChEBI" id="CHEBI:29919"/>
        <dbReference type="ChEBI" id="CHEBI:30089"/>
        <dbReference type="ChEBI" id="CHEBI:35235"/>
        <dbReference type="ChEBI" id="CHEBI:58340"/>
        <dbReference type="EC" id="2.5.1.47"/>
    </reaction>
</comment>
<evidence type="ECO:0000313" key="20">
    <source>
        <dbReference type="Proteomes" id="UP000006069"/>
    </source>
</evidence>
<keyword evidence="20" id="KW-1185">Reference proteome</keyword>
<evidence type="ECO:0000256" key="1">
    <source>
        <dbReference type="ARBA" id="ARBA00001933"/>
    </source>
</evidence>
<dbReference type="eggNOG" id="COG0031">
    <property type="taxonomic scope" value="Bacteria"/>
</dbReference>
<dbReference type="CDD" id="cd01561">
    <property type="entry name" value="CBS_like"/>
    <property type="match status" value="1"/>
</dbReference>
<dbReference type="Gene3D" id="3.40.50.1100">
    <property type="match status" value="2"/>
</dbReference>
<keyword evidence="9" id="KW-0198">Cysteine biosynthesis</keyword>
<evidence type="ECO:0000256" key="6">
    <source>
        <dbReference type="ARBA" id="ARBA00022605"/>
    </source>
</evidence>
<evidence type="ECO:0000256" key="10">
    <source>
        <dbReference type="ARBA" id="ARBA00047931"/>
    </source>
</evidence>